<dbReference type="EMBL" id="CP042425">
    <property type="protein sequence ID" value="QEL17943.1"/>
    <property type="molecule type" value="Genomic_DNA"/>
</dbReference>
<gene>
    <name evidence="6" type="ORF">PX52LOC_04957</name>
</gene>
<keyword evidence="1" id="KW-0805">Transcription regulation</keyword>
<dbReference type="PROSITE" id="PS50949">
    <property type="entry name" value="HTH_GNTR"/>
    <property type="match status" value="1"/>
</dbReference>
<keyword evidence="2" id="KW-0238">DNA-binding</keyword>
<keyword evidence="3" id="KW-0804">Transcription</keyword>
<dbReference type="RefSeq" id="WP_168219173.1">
    <property type="nucleotide sequence ID" value="NZ_CP042425.1"/>
</dbReference>
<dbReference type="Pfam" id="PF07729">
    <property type="entry name" value="FCD"/>
    <property type="match status" value="1"/>
</dbReference>
<evidence type="ECO:0000256" key="3">
    <source>
        <dbReference type="ARBA" id="ARBA00023163"/>
    </source>
</evidence>
<dbReference type="AlphaFoldDB" id="A0A5C1AI60"/>
<evidence type="ECO:0000313" key="6">
    <source>
        <dbReference type="EMBL" id="QEL17943.1"/>
    </source>
</evidence>
<dbReference type="InterPro" id="IPR000524">
    <property type="entry name" value="Tscrpt_reg_HTH_GntR"/>
</dbReference>
<accession>A0A5C1AI60</accession>
<dbReference type="KEGG" id="lrs:PX52LOC_04957"/>
<feature type="domain" description="HTH gntR-type" evidence="5">
    <location>
        <begin position="20"/>
        <end position="87"/>
    </location>
</feature>
<evidence type="ECO:0000313" key="7">
    <source>
        <dbReference type="Proteomes" id="UP000324974"/>
    </source>
</evidence>
<dbReference type="InterPro" id="IPR036390">
    <property type="entry name" value="WH_DNA-bd_sf"/>
</dbReference>
<proteinExistence type="predicted"/>
<dbReference type="Pfam" id="PF00392">
    <property type="entry name" value="GntR"/>
    <property type="match status" value="1"/>
</dbReference>
<name>A0A5C1AI60_9BACT</name>
<dbReference type="InterPro" id="IPR008920">
    <property type="entry name" value="TF_FadR/GntR_C"/>
</dbReference>
<sequence length="229" mass="25400">MADRITESGHVPSATGQPRGSMKERAYEEIKQQLMSGDYLPGSFLSERALAERLGMSKTPVKGALERLEGEGFITVSPQQGIVVREMPVEEITDQYEIRTALETFVLRTVAGRLTAVQVEQIQKNLADQEATRGRAAVERAVALDAGFHVLFAEFLGNREILRVTRHLRDRMQRIITRVFLANPSRTDTSIDEHTAIAAAVIDGNGPRAARLIEDHLERGKSLILSPRS</sequence>
<dbReference type="SUPFAM" id="SSF48008">
    <property type="entry name" value="GntR ligand-binding domain-like"/>
    <property type="match status" value="1"/>
</dbReference>
<dbReference type="GO" id="GO:0003677">
    <property type="term" value="F:DNA binding"/>
    <property type="evidence" value="ECO:0007669"/>
    <property type="project" value="UniProtKB-KW"/>
</dbReference>
<evidence type="ECO:0000256" key="4">
    <source>
        <dbReference type="SAM" id="MobiDB-lite"/>
    </source>
</evidence>
<dbReference type="CDD" id="cd07377">
    <property type="entry name" value="WHTH_GntR"/>
    <property type="match status" value="1"/>
</dbReference>
<evidence type="ECO:0000256" key="1">
    <source>
        <dbReference type="ARBA" id="ARBA00023015"/>
    </source>
</evidence>
<keyword evidence="7" id="KW-1185">Reference proteome</keyword>
<evidence type="ECO:0000259" key="5">
    <source>
        <dbReference type="PROSITE" id="PS50949"/>
    </source>
</evidence>
<organism evidence="6 7">
    <name type="scientific">Limnoglobus roseus</name>
    <dbReference type="NCBI Taxonomy" id="2598579"/>
    <lineage>
        <taxon>Bacteria</taxon>
        <taxon>Pseudomonadati</taxon>
        <taxon>Planctomycetota</taxon>
        <taxon>Planctomycetia</taxon>
        <taxon>Gemmatales</taxon>
        <taxon>Gemmataceae</taxon>
        <taxon>Limnoglobus</taxon>
    </lineage>
</organism>
<dbReference type="Gene3D" id="1.10.10.10">
    <property type="entry name" value="Winged helix-like DNA-binding domain superfamily/Winged helix DNA-binding domain"/>
    <property type="match status" value="1"/>
</dbReference>
<dbReference type="Proteomes" id="UP000324974">
    <property type="component" value="Chromosome"/>
</dbReference>
<dbReference type="InterPro" id="IPR011711">
    <property type="entry name" value="GntR_C"/>
</dbReference>
<dbReference type="SMART" id="SM00895">
    <property type="entry name" value="FCD"/>
    <property type="match status" value="1"/>
</dbReference>
<dbReference type="GO" id="GO:0003700">
    <property type="term" value="F:DNA-binding transcription factor activity"/>
    <property type="evidence" value="ECO:0007669"/>
    <property type="project" value="InterPro"/>
</dbReference>
<protein>
    <submittedName>
        <fullName evidence="6">GntR family transcriptional regulator</fullName>
    </submittedName>
</protein>
<feature type="region of interest" description="Disordered" evidence="4">
    <location>
        <begin position="1"/>
        <end position="23"/>
    </location>
</feature>
<dbReference type="Gene3D" id="1.20.120.530">
    <property type="entry name" value="GntR ligand-binding domain-like"/>
    <property type="match status" value="1"/>
</dbReference>
<dbReference type="PANTHER" id="PTHR43537:SF45">
    <property type="entry name" value="GNTR FAMILY REGULATORY PROTEIN"/>
    <property type="match status" value="1"/>
</dbReference>
<dbReference type="PANTHER" id="PTHR43537">
    <property type="entry name" value="TRANSCRIPTIONAL REGULATOR, GNTR FAMILY"/>
    <property type="match status" value="1"/>
</dbReference>
<dbReference type="SMART" id="SM00345">
    <property type="entry name" value="HTH_GNTR"/>
    <property type="match status" value="1"/>
</dbReference>
<dbReference type="PRINTS" id="PR00035">
    <property type="entry name" value="HTHGNTR"/>
</dbReference>
<dbReference type="SUPFAM" id="SSF46785">
    <property type="entry name" value="Winged helix' DNA-binding domain"/>
    <property type="match status" value="1"/>
</dbReference>
<reference evidence="7" key="1">
    <citation type="submission" date="2019-08" db="EMBL/GenBank/DDBJ databases">
        <title>Limnoglobus roseus gen. nov., sp. nov., a novel freshwater planctomycete with a giant genome from the family Gemmataceae.</title>
        <authorList>
            <person name="Kulichevskaya I.S."/>
            <person name="Naumoff D.G."/>
            <person name="Miroshnikov K."/>
            <person name="Ivanova A."/>
            <person name="Philippov D.A."/>
            <person name="Hakobyan A."/>
            <person name="Rijpstra I.C."/>
            <person name="Sinninghe Damste J.S."/>
            <person name="Liesack W."/>
            <person name="Dedysh S.N."/>
        </authorList>
    </citation>
    <scope>NUCLEOTIDE SEQUENCE [LARGE SCALE GENOMIC DNA]</scope>
    <source>
        <strain evidence="7">PX52</strain>
    </source>
</reference>
<dbReference type="InterPro" id="IPR036388">
    <property type="entry name" value="WH-like_DNA-bd_sf"/>
</dbReference>
<evidence type="ECO:0000256" key="2">
    <source>
        <dbReference type="ARBA" id="ARBA00023125"/>
    </source>
</evidence>